<dbReference type="SUPFAM" id="SSF51735">
    <property type="entry name" value="NAD(P)-binding Rossmann-fold domains"/>
    <property type="match status" value="1"/>
</dbReference>
<dbReference type="PANTHER" id="PTHR43157">
    <property type="entry name" value="PHOSPHATIDYLINOSITOL-GLYCAN BIOSYNTHESIS CLASS F PROTEIN-RELATED"/>
    <property type="match status" value="1"/>
</dbReference>
<keyword evidence="1" id="KW-0560">Oxidoreductase</keyword>
<dbReference type="InterPro" id="IPR036291">
    <property type="entry name" value="NAD(P)-bd_dom_sf"/>
</dbReference>
<dbReference type="Proteomes" id="UP001500403">
    <property type="component" value="Unassembled WGS sequence"/>
</dbReference>
<evidence type="ECO:0000313" key="3">
    <source>
        <dbReference type="Proteomes" id="UP001500403"/>
    </source>
</evidence>
<comment type="caution">
    <text evidence="2">The sequence shown here is derived from an EMBL/GenBank/DDBJ whole genome shotgun (WGS) entry which is preliminary data.</text>
</comment>
<dbReference type="EMBL" id="BAAAUD010000110">
    <property type="protein sequence ID" value="GAA2973012.1"/>
    <property type="molecule type" value="Genomic_DNA"/>
</dbReference>
<sequence>MRFAVNFLAPMALSELLIPLLEKAPQGRVVNVGSTNQGYFDMTDTRLDHGYSGATAYRRSKTALAAGTFLLAERLRNSRVTVNCVHPATRMDTAMVRDSGVVPTSSVESGAEAVLRAVKHPKLANVTGEFFDGEQSVRAHEQCYDPNFRAWLADAVARYQE</sequence>
<dbReference type="Pfam" id="PF00106">
    <property type="entry name" value="adh_short"/>
    <property type="match status" value="1"/>
</dbReference>
<organism evidence="2 3">
    <name type="scientific">Streptomyces enissocaesilis</name>
    <dbReference type="NCBI Taxonomy" id="332589"/>
    <lineage>
        <taxon>Bacteria</taxon>
        <taxon>Bacillati</taxon>
        <taxon>Actinomycetota</taxon>
        <taxon>Actinomycetes</taxon>
        <taxon>Kitasatosporales</taxon>
        <taxon>Streptomycetaceae</taxon>
        <taxon>Streptomyces</taxon>
        <taxon>Streptomyces rochei group</taxon>
    </lineage>
</organism>
<name>A0ABN3XPQ9_9ACTN</name>
<dbReference type="InterPro" id="IPR002347">
    <property type="entry name" value="SDR_fam"/>
</dbReference>
<proteinExistence type="predicted"/>
<dbReference type="Gene3D" id="3.40.50.720">
    <property type="entry name" value="NAD(P)-binding Rossmann-like Domain"/>
    <property type="match status" value="1"/>
</dbReference>
<dbReference type="PANTHER" id="PTHR43157:SF31">
    <property type="entry name" value="PHOSPHATIDYLINOSITOL-GLYCAN BIOSYNTHESIS CLASS F PROTEIN"/>
    <property type="match status" value="1"/>
</dbReference>
<evidence type="ECO:0000256" key="1">
    <source>
        <dbReference type="ARBA" id="ARBA00023002"/>
    </source>
</evidence>
<accession>A0ABN3XPQ9</accession>
<keyword evidence="3" id="KW-1185">Reference proteome</keyword>
<gene>
    <name evidence="2" type="ORF">GCM10010446_66820</name>
</gene>
<protein>
    <submittedName>
        <fullName evidence="2">Uncharacterized protein</fullName>
    </submittedName>
</protein>
<evidence type="ECO:0000313" key="2">
    <source>
        <dbReference type="EMBL" id="GAA2973012.1"/>
    </source>
</evidence>
<reference evidence="2 3" key="1">
    <citation type="journal article" date="2019" name="Int. J. Syst. Evol. Microbiol.">
        <title>The Global Catalogue of Microorganisms (GCM) 10K type strain sequencing project: providing services to taxonomists for standard genome sequencing and annotation.</title>
        <authorList>
            <consortium name="The Broad Institute Genomics Platform"/>
            <consortium name="The Broad Institute Genome Sequencing Center for Infectious Disease"/>
            <person name="Wu L."/>
            <person name="Ma J."/>
        </authorList>
    </citation>
    <scope>NUCLEOTIDE SEQUENCE [LARGE SCALE GENOMIC DNA]</scope>
    <source>
        <strain evidence="2 3">JCM 9088</strain>
    </source>
</reference>